<dbReference type="PANTHER" id="PTHR30290">
    <property type="entry name" value="PERIPLASMIC BINDING COMPONENT OF ABC TRANSPORTER"/>
    <property type="match status" value="1"/>
</dbReference>
<evidence type="ECO:0000313" key="7">
    <source>
        <dbReference type="Proteomes" id="UP001589854"/>
    </source>
</evidence>
<dbReference type="SUPFAM" id="SSF53850">
    <property type="entry name" value="Periplasmic binding protein-like II"/>
    <property type="match status" value="1"/>
</dbReference>
<dbReference type="Pfam" id="PF00496">
    <property type="entry name" value="SBP_bac_5"/>
    <property type="match status" value="1"/>
</dbReference>
<reference evidence="6 7" key="1">
    <citation type="submission" date="2024-09" db="EMBL/GenBank/DDBJ databases">
        <authorList>
            <person name="Sun Q."/>
            <person name="Mori K."/>
        </authorList>
    </citation>
    <scope>NUCLEOTIDE SEQUENCE [LARGE SCALE GENOMIC DNA]</scope>
    <source>
        <strain evidence="6 7">CCM 7228</strain>
    </source>
</reference>
<comment type="caution">
    <text evidence="6">The sequence shown here is derived from an EMBL/GenBank/DDBJ whole genome shotgun (WGS) entry which is preliminary data.</text>
</comment>
<feature type="domain" description="Solute-binding protein family 5" evidence="5">
    <location>
        <begin position="89"/>
        <end position="449"/>
    </location>
</feature>
<evidence type="ECO:0000256" key="3">
    <source>
        <dbReference type="ARBA" id="ARBA00022729"/>
    </source>
</evidence>
<comment type="similarity">
    <text evidence="2">Belongs to the bacterial solute-binding protein 5 family.</text>
</comment>
<comment type="subcellular location">
    <subcellularLocation>
        <location evidence="1">Cell membrane</location>
        <topology evidence="1">Lipid-anchor</topology>
    </subcellularLocation>
</comment>
<dbReference type="InterPro" id="IPR030678">
    <property type="entry name" value="Peptide/Ni-bd"/>
</dbReference>
<dbReference type="PIRSF" id="PIRSF002741">
    <property type="entry name" value="MppA"/>
    <property type="match status" value="1"/>
</dbReference>
<dbReference type="EMBL" id="JBHLVO010000020">
    <property type="protein sequence ID" value="MFC0273435.1"/>
    <property type="molecule type" value="Genomic_DNA"/>
</dbReference>
<gene>
    <name evidence="6" type="ORF">ACFFIX_18705</name>
</gene>
<evidence type="ECO:0000259" key="5">
    <source>
        <dbReference type="Pfam" id="PF00496"/>
    </source>
</evidence>
<dbReference type="InterPro" id="IPR000914">
    <property type="entry name" value="SBP_5_dom"/>
</dbReference>
<proteinExistence type="inferred from homology"/>
<accession>A0ABV6GIB8</accession>
<evidence type="ECO:0000313" key="6">
    <source>
        <dbReference type="EMBL" id="MFC0273435.1"/>
    </source>
</evidence>
<dbReference type="Gene3D" id="3.10.105.10">
    <property type="entry name" value="Dipeptide-binding Protein, Domain 3"/>
    <property type="match status" value="1"/>
</dbReference>
<feature type="signal peptide" evidence="4">
    <location>
        <begin position="1"/>
        <end position="19"/>
    </location>
</feature>
<name>A0ABV6GIB8_9BACI</name>
<dbReference type="InterPro" id="IPR039424">
    <property type="entry name" value="SBP_5"/>
</dbReference>
<dbReference type="PROSITE" id="PS01040">
    <property type="entry name" value="SBP_BACTERIAL_5"/>
    <property type="match status" value="1"/>
</dbReference>
<feature type="chain" id="PRO_5046240686" evidence="4">
    <location>
        <begin position="20"/>
        <end position="538"/>
    </location>
</feature>
<evidence type="ECO:0000256" key="2">
    <source>
        <dbReference type="ARBA" id="ARBA00005695"/>
    </source>
</evidence>
<keyword evidence="7" id="KW-1185">Reference proteome</keyword>
<dbReference type="CDD" id="cd08495">
    <property type="entry name" value="PBP2_NikA_DppA_OppA_like_8"/>
    <property type="match status" value="1"/>
</dbReference>
<sequence length="538" mass="60157">MKIKNLFSTILLSLIMILAACTNTTTSENANSSNSKEGGQLIIGMESEADVLDPHRAGGWVTMRITNQMFEPLIGEDLSKSSDEESVPKLIPVLADSWEVSEDGKTYTFHLREGVKFHDGTEFNAEAVDFNIKRLTDKDFDYYDNTGAGRTFRTWKFFESSEIVDEYTMNIKLSQPFSEFPRMLAQINSLQIVSPTAIIENGNDSMGENPVGTGPFKFSERNRGQNITLVRNEEYWGEKAILDTVIFRPLSDPAARVLAIQNDEVDIIAVPPPDAIDNLKDQGYEVISGTPPHVWYLTFNFDNEYMKDQKVRQAINYAINREGIANELLNGTVNPAYTMVSPGSVIHDADNKWYEYDPEKAKGLLKEAGLENGFETTLQSSVDGSGQLLPVDIAEWIQRDLKEIGIDLELDTQEWITYYSGYSDGMDSNVGMNQMSSGRTTPYFLSMVAHSDFVAPGGFNSGKYVNKDVDTLLDKASTSLDENESNNLWKEAEAIIMEDAAFAPIVNDSAPYVVHSRVKGFVVPSEEWYTLAPVWIEN</sequence>
<protein>
    <submittedName>
        <fullName evidence="6">ABC transporter substrate-binding protein</fullName>
    </submittedName>
</protein>
<dbReference type="PROSITE" id="PS51257">
    <property type="entry name" value="PROKAR_LIPOPROTEIN"/>
    <property type="match status" value="1"/>
</dbReference>
<evidence type="ECO:0000256" key="1">
    <source>
        <dbReference type="ARBA" id="ARBA00004193"/>
    </source>
</evidence>
<organism evidence="6 7">
    <name type="scientific">Metabacillus herbersteinensis</name>
    <dbReference type="NCBI Taxonomy" id="283816"/>
    <lineage>
        <taxon>Bacteria</taxon>
        <taxon>Bacillati</taxon>
        <taxon>Bacillota</taxon>
        <taxon>Bacilli</taxon>
        <taxon>Bacillales</taxon>
        <taxon>Bacillaceae</taxon>
        <taxon>Metabacillus</taxon>
    </lineage>
</organism>
<dbReference type="Proteomes" id="UP001589854">
    <property type="component" value="Unassembled WGS sequence"/>
</dbReference>
<keyword evidence="3 4" id="KW-0732">Signal</keyword>
<dbReference type="InterPro" id="IPR023765">
    <property type="entry name" value="SBP_5_CS"/>
</dbReference>
<dbReference type="Gene3D" id="3.40.190.10">
    <property type="entry name" value="Periplasmic binding protein-like II"/>
    <property type="match status" value="1"/>
</dbReference>
<dbReference type="RefSeq" id="WP_378936726.1">
    <property type="nucleotide sequence ID" value="NZ_JBHLVO010000020.1"/>
</dbReference>
<evidence type="ECO:0000256" key="4">
    <source>
        <dbReference type="SAM" id="SignalP"/>
    </source>
</evidence>
<dbReference type="Gene3D" id="3.90.76.10">
    <property type="entry name" value="Dipeptide-binding Protein, Domain 1"/>
    <property type="match status" value="1"/>
</dbReference>